<dbReference type="GO" id="GO:0016787">
    <property type="term" value="F:hydrolase activity"/>
    <property type="evidence" value="ECO:0007669"/>
    <property type="project" value="UniProtKB-KW"/>
</dbReference>
<protein>
    <recommendedName>
        <fullName evidence="2">Histone deacetylase domain-containing protein</fullName>
    </recommendedName>
</protein>
<dbReference type="InterPro" id="IPR044150">
    <property type="entry name" value="HDAC_classIV"/>
</dbReference>
<name>X1E8L5_9ZZZZ</name>
<dbReference type="InterPro" id="IPR000286">
    <property type="entry name" value="HDACs"/>
</dbReference>
<comment type="caution">
    <text evidence="3">The sequence shown here is derived from an EMBL/GenBank/DDBJ whole genome shotgun (WGS) entry which is preliminary data.</text>
</comment>
<accession>X1E8L5</accession>
<dbReference type="CDD" id="cd09993">
    <property type="entry name" value="HDAC_classIV"/>
    <property type="match status" value="1"/>
</dbReference>
<feature type="domain" description="Histone deacetylase" evidence="2">
    <location>
        <begin position="17"/>
        <end position="278"/>
    </location>
</feature>
<dbReference type="InterPro" id="IPR037138">
    <property type="entry name" value="His_deacetylse_dom_sf"/>
</dbReference>
<dbReference type="SUPFAM" id="SSF52768">
    <property type="entry name" value="Arginase/deacetylase"/>
    <property type="match status" value="1"/>
</dbReference>
<dbReference type="InterPro" id="IPR023696">
    <property type="entry name" value="Ureohydrolase_dom_sf"/>
</dbReference>
<evidence type="ECO:0000259" key="2">
    <source>
        <dbReference type="Pfam" id="PF00850"/>
    </source>
</evidence>
<reference evidence="3" key="1">
    <citation type="journal article" date="2014" name="Front. Microbiol.">
        <title>High frequency of phylogenetically diverse reductive dehalogenase-homologous genes in deep subseafloor sedimentary metagenomes.</title>
        <authorList>
            <person name="Kawai M."/>
            <person name="Futagami T."/>
            <person name="Toyoda A."/>
            <person name="Takaki Y."/>
            <person name="Nishi S."/>
            <person name="Hori S."/>
            <person name="Arai W."/>
            <person name="Tsubouchi T."/>
            <person name="Morono Y."/>
            <person name="Uchiyama I."/>
            <person name="Ito T."/>
            <person name="Fujiyama A."/>
            <person name="Inagaki F."/>
            <person name="Takami H."/>
        </authorList>
    </citation>
    <scope>NUCLEOTIDE SEQUENCE</scope>
    <source>
        <strain evidence="3">Expedition CK06-06</strain>
    </source>
</reference>
<evidence type="ECO:0000256" key="1">
    <source>
        <dbReference type="ARBA" id="ARBA00022801"/>
    </source>
</evidence>
<organism evidence="3">
    <name type="scientific">marine sediment metagenome</name>
    <dbReference type="NCBI Taxonomy" id="412755"/>
    <lineage>
        <taxon>unclassified sequences</taxon>
        <taxon>metagenomes</taxon>
        <taxon>ecological metagenomes</taxon>
    </lineage>
</organism>
<dbReference type="PRINTS" id="PR01270">
    <property type="entry name" value="HDASUPER"/>
</dbReference>
<dbReference type="EMBL" id="BARU01000262">
    <property type="protein sequence ID" value="GAH29626.1"/>
    <property type="molecule type" value="Genomic_DNA"/>
</dbReference>
<proteinExistence type="predicted"/>
<dbReference type="GO" id="GO:0040029">
    <property type="term" value="P:epigenetic regulation of gene expression"/>
    <property type="evidence" value="ECO:0007669"/>
    <property type="project" value="TreeGrafter"/>
</dbReference>
<dbReference type="InterPro" id="IPR023801">
    <property type="entry name" value="His_deacetylse_dom"/>
</dbReference>
<dbReference type="AlphaFoldDB" id="X1E8L5"/>
<sequence length="298" mass="34092">MLYFCYSDKYTGELPGHVFPIEKYKMVYERLKSKELITDKNLIEPIKPLRKELSLVHTNNYLDDLFNLRLTHRTYPSELPLNQKILDFFLITTGGTISAAKMAKHNVAINLAGGYHHAFSDRAEGFCYLNDVAISIRLVQKEKLATKVLIVDLDLHQGNGNAYIFRDDPTVFTFSMHQENNYPIKQRGDLDIGLDDSTTDIQYLEYLQKILPGLIEKQKPELIFYLAGADPYYNDILGGLSLTKEGLKKRDEFVISKAQEKNIPICIVLAGGYAENTNDIVDIHCNTCYIAKKYSEKY</sequence>
<dbReference type="PANTHER" id="PTHR10625">
    <property type="entry name" value="HISTONE DEACETYLASE HDAC1-RELATED"/>
    <property type="match status" value="1"/>
</dbReference>
<dbReference type="Pfam" id="PF00850">
    <property type="entry name" value="Hist_deacetyl"/>
    <property type="match status" value="1"/>
</dbReference>
<dbReference type="Gene3D" id="3.40.800.20">
    <property type="entry name" value="Histone deacetylase domain"/>
    <property type="match status" value="1"/>
</dbReference>
<gene>
    <name evidence="3" type="ORF">S03H2_00994</name>
</gene>
<dbReference type="PANTHER" id="PTHR10625:SF19">
    <property type="entry name" value="HISTONE DEACETYLASE 12"/>
    <property type="match status" value="1"/>
</dbReference>
<evidence type="ECO:0000313" key="3">
    <source>
        <dbReference type="EMBL" id="GAH29626.1"/>
    </source>
</evidence>
<dbReference type="GO" id="GO:0004407">
    <property type="term" value="F:histone deacetylase activity"/>
    <property type="evidence" value="ECO:0007669"/>
    <property type="project" value="InterPro"/>
</dbReference>
<keyword evidence="1" id="KW-0378">Hydrolase</keyword>